<dbReference type="GO" id="GO:0004642">
    <property type="term" value="F:phosphoribosylformylglycinamidine synthase activity"/>
    <property type="evidence" value="ECO:0007669"/>
    <property type="project" value="UniProtKB-EC"/>
</dbReference>
<dbReference type="Pfam" id="PF13507">
    <property type="entry name" value="GATase_5"/>
    <property type="match status" value="1"/>
</dbReference>
<protein>
    <recommendedName>
        <fullName evidence="17">Phosphoribosylformylglycinamidine synthase</fullName>
        <ecNumber evidence="4">6.3.5.3</ecNumber>
    </recommendedName>
    <alternativeName>
        <fullName evidence="15">Formylglycinamide ribonucleotide amidotransferase</fullName>
    </alternativeName>
    <alternativeName>
        <fullName evidence="14">Formylglycinamide ribotide amidotransferase</fullName>
    </alternativeName>
</protein>
<keyword evidence="7" id="KW-0436">Ligase</keyword>
<feature type="domain" description="Phosphoribosylformylglycinamidine synthase N-terminal" evidence="20">
    <location>
        <begin position="83"/>
        <end position="154"/>
    </location>
</feature>
<dbReference type="SUPFAM" id="SSF52317">
    <property type="entry name" value="Class I glutamine amidotransferase-like"/>
    <property type="match status" value="2"/>
</dbReference>
<comment type="function">
    <text evidence="16">Phosphoribosylformylglycinamidine synthase involved in the purines biosynthetic pathway. Catalyzes the ATP-dependent conversion of formylglycinamide ribonucleotide (FGAR) and glutamine to yield formylglycinamidine ribonucleotide (FGAM) and glutamate.</text>
</comment>
<evidence type="ECO:0000256" key="10">
    <source>
        <dbReference type="ARBA" id="ARBA00022755"/>
    </source>
</evidence>
<keyword evidence="10" id="KW-0658">Purine biosynthesis</keyword>
<evidence type="ECO:0000256" key="1">
    <source>
        <dbReference type="ARBA" id="ARBA00004496"/>
    </source>
</evidence>
<keyword evidence="5" id="KW-0963">Cytoplasm</keyword>
<keyword evidence="6" id="KW-0597">Phosphoprotein</keyword>
<name>L9KLG8_TUPCH</name>
<accession>L9KLG8</accession>
<dbReference type="Gene3D" id="3.40.50.880">
    <property type="match status" value="2"/>
</dbReference>
<sequence length="1565" mass="168503">MAPVLHFYVRPSGHEGAASGHIQRKLKGKLPGLQGIETELCYNVNWTAQVLPNAEEMKKLMWLFGCPLLLDDVAQKSWLLPGSSDLLLEVGPRLNFSTPTSTNIVSVCQAAGLDTVDRVEITRRYQLSFAHPPPAEVEAIALAVLHDRMTEQHFRYPIQTFSPESTPAPLNGPINILTEGRPALEKANRELGLALDSWDLDFYTKRFQEMQRNPSTVEAFDLAQSNSEHSRHWFFKGKLHVDGQKLAHSLFESIMSTQTSSNPNNILKFCDNSSAIQGKEVRFLQPEDPTRPSSFRQQHGLRHVVFTAETHNFPTGVAPFSGATTGTGGRIRDVQCTGRGAHVVAGTAGYCFGNLHIPDYSLPWEDPSFQYPENFAQPLEVAIEASNGASDYGNKFGEPVLAGFARSFGLQLPNGQRREWIKPIMFSGGIGSMEADHVCKEPPEPGMAVVKVGGPVYRIGVGGGAASSVQVQGDNASELDFGAVQRGDPEMEQKMNRVIRACVEAPRGNPICSLHDQGAGGNGNVLKELSDPAGAIIYTSRFQLGDPTLNALEIWGAEYQESNALLLRPPDQDFLSRVSARERCPACFVGTITGDRRIVLVDDRECPVGRNGQGDAHLTPPPTPVDLELDWVLGKMPQKIVLVDDRECPVGRNGQGDAPLTPPPTPVDLELDWVLGKMPQKEFFLQREPPLLQPLALPSDLTVRQALERVLRLPAVASKRYLTNKVDRSVGGLVAQQQCVGPLHTPLADVAVVALSHQELVGAATALGEQPVKSLLDPKVAARLAVAEALTNLVFALVTDLRVDRSVGGLVAQQQCVGPLHTPLADVAVVALSHQELVGAATALGEQPVKSLLDPKVAARLAVAEALTNLVFALVTDLRDVKCSGNWMWAAKLPGEGAALADACEAMVAVMAALGVAVDGGKDSLSMAARVGTETVRAPGSLVISTYAVCPDITATVTPDLKCPGGRGHLLYVPLSPGQHRLGGTALAQCFSQLGELPPDLDFPDNLVRAFSITQGLLKDHLLCSGHDVSDGGLVTCLLEMAFAGNCGIEVDVPAPGVDALPVLFAEEPGLVLEVQEADLAQVLTRYRGAGLQCLELGHTGAAGPHAMVQLSVNGAVVLEEPVGQLRALWEETSFQLDRLQAEPRCVAEEEQGLRERMGPSYCLPPTFPQASVPREPGGPIPRVAILREEGSNGDREMADAFHLAGFEVWDVTMQDLCSGAVRLDTFRGVAFVGGFSYADVLGSAKGWAAAVTFHPQAGAELRRFRKRPDTFSLGVCNGCQLLALLGWVGGDPSEEAAETVHDSWPARPGLLLRHNLSGRYESRWASVRVGPGPALMLRGMEGAVLPVWSAHGEGWAAAVTFHPQAGAELRRFRKRPDTFSLGVCNGCQLLALLGWVGGDPSEEAAETDPDSWPARPGLLLRHNLSGRYESRWASVRVGPGPALMLRGMEGAVLPVWSAHGEGYMAFSSPELQAQIEAKGLAPLHWADDDGNPTEQYPLNPNGSPGGVAGVCSHDGRHLALMPHPERAVRPWQWAWRPPPFDTLTTSPWLQLFINARNWIREGGC</sequence>
<evidence type="ECO:0000256" key="4">
    <source>
        <dbReference type="ARBA" id="ARBA00012747"/>
    </source>
</evidence>
<dbReference type="Pfam" id="PF18076">
    <property type="entry name" value="FGAR-AT_N"/>
    <property type="match status" value="1"/>
</dbReference>
<dbReference type="InterPro" id="IPR041609">
    <property type="entry name" value="PurL_linker"/>
</dbReference>
<dbReference type="Gene3D" id="3.30.1330.10">
    <property type="entry name" value="PurM-like, N-terminal domain"/>
    <property type="match status" value="3"/>
</dbReference>
<keyword evidence="9" id="KW-0547">Nucleotide-binding</keyword>
<evidence type="ECO:0000256" key="16">
    <source>
        <dbReference type="ARBA" id="ARBA00057317"/>
    </source>
</evidence>
<dbReference type="Proteomes" id="UP000011518">
    <property type="component" value="Unassembled WGS sequence"/>
</dbReference>
<evidence type="ECO:0000256" key="11">
    <source>
        <dbReference type="ARBA" id="ARBA00022840"/>
    </source>
</evidence>
<evidence type="ECO:0000256" key="2">
    <source>
        <dbReference type="ARBA" id="ARBA00004920"/>
    </source>
</evidence>
<feature type="domain" description="FGAR-AT PurM N-terminal-like" evidence="21">
    <location>
        <begin position="718"/>
        <end position="801"/>
    </location>
</feature>
<dbReference type="SUPFAM" id="SSF82697">
    <property type="entry name" value="PurS-like"/>
    <property type="match status" value="1"/>
</dbReference>
<dbReference type="SUPFAM" id="SSF56042">
    <property type="entry name" value="PurM C-terminal domain-like"/>
    <property type="match status" value="2"/>
</dbReference>
<dbReference type="InParanoid" id="L9KLG8"/>
<dbReference type="InterPro" id="IPR010073">
    <property type="entry name" value="PurL_large"/>
</dbReference>
<dbReference type="HAMAP" id="MF_00419">
    <property type="entry name" value="PurL_1"/>
    <property type="match status" value="1"/>
</dbReference>
<dbReference type="GO" id="GO:0005737">
    <property type="term" value="C:cytoplasm"/>
    <property type="evidence" value="ECO:0007669"/>
    <property type="project" value="UniProtKB-SubCell"/>
</dbReference>
<evidence type="ECO:0000259" key="18">
    <source>
        <dbReference type="Pfam" id="PF02769"/>
    </source>
</evidence>
<dbReference type="Gene3D" id="1.10.8.750">
    <property type="entry name" value="Phosphoribosylformylglycinamidine synthase, linker domain"/>
    <property type="match status" value="1"/>
</dbReference>
<dbReference type="CDD" id="cd02203">
    <property type="entry name" value="PurL_repeat1"/>
    <property type="match status" value="1"/>
</dbReference>
<dbReference type="PROSITE" id="PS51273">
    <property type="entry name" value="GATASE_TYPE_1"/>
    <property type="match status" value="1"/>
</dbReference>
<feature type="domain" description="Phosphoribosylformylglycinamidine synthase linker" evidence="19">
    <location>
        <begin position="184"/>
        <end position="232"/>
    </location>
</feature>
<dbReference type="CDD" id="cd01740">
    <property type="entry name" value="GATase1_FGAR_AT"/>
    <property type="match status" value="1"/>
</dbReference>
<dbReference type="GO" id="GO:0046872">
    <property type="term" value="F:metal ion binding"/>
    <property type="evidence" value="ECO:0007669"/>
    <property type="project" value="UniProtKB-KW"/>
</dbReference>
<dbReference type="SUPFAM" id="SSF55326">
    <property type="entry name" value="PurM N-terminal domain-like"/>
    <property type="match status" value="3"/>
</dbReference>
<evidence type="ECO:0000256" key="7">
    <source>
        <dbReference type="ARBA" id="ARBA00022598"/>
    </source>
</evidence>
<evidence type="ECO:0000256" key="9">
    <source>
        <dbReference type="ARBA" id="ARBA00022741"/>
    </source>
</evidence>
<evidence type="ECO:0000256" key="12">
    <source>
        <dbReference type="ARBA" id="ARBA00022842"/>
    </source>
</evidence>
<dbReference type="InterPro" id="IPR055181">
    <property type="entry name" value="FGAR-AT_PurM_N-like"/>
</dbReference>
<dbReference type="UniPathway" id="UPA00074">
    <property type="reaction ID" value="UER00128"/>
</dbReference>
<dbReference type="EMBL" id="KB320771">
    <property type="protein sequence ID" value="ELW63573.1"/>
    <property type="molecule type" value="Genomic_DNA"/>
</dbReference>
<evidence type="ECO:0000313" key="22">
    <source>
        <dbReference type="EMBL" id="ELW63573.1"/>
    </source>
</evidence>
<evidence type="ECO:0000256" key="8">
    <source>
        <dbReference type="ARBA" id="ARBA00022723"/>
    </source>
</evidence>
<keyword evidence="23" id="KW-1185">Reference proteome</keyword>
<dbReference type="eggNOG" id="KOG1907">
    <property type="taxonomic scope" value="Eukaryota"/>
</dbReference>
<evidence type="ECO:0000256" key="17">
    <source>
        <dbReference type="ARBA" id="ARBA00071729"/>
    </source>
</evidence>
<dbReference type="FunFam" id="3.90.650.10:FF:000008">
    <property type="entry name" value="Phosphoribosylformylglycinamidine synthase"/>
    <property type="match status" value="1"/>
</dbReference>
<evidence type="ECO:0000256" key="15">
    <source>
        <dbReference type="ARBA" id="ARBA00032632"/>
    </source>
</evidence>
<keyword evidence="13" id="KW-0315">Glutamine amidotransferase</keyword>
<evidence type="ECO:0000259" key="21">
    <source>
        <dbReference type="Pfam" id="PF22689"/>
    </source>
</evidence>
<dbReference type="Gene3D" id="3.90.650.10">
    <property type="entry name" value="PurM-like C-terminal domain"/>
    <property type="match status" value="2"/>
</dbReference>
<dbReference type="InterPro" id="IPR010918">
    <property type="entry name" value="PurM-like_C_dom"/>
</dbReference>
<comment type="pathway">
    <text evidence="2">Purine metabolism; IMP biosynthesis via de novo pathway; 5-amino-1-(5-phospho-D-ribosyl)imidazole from N(2)-formyl-N(1)-(5-phospho-D-ribosyl)glycinamide: step 1/2.</text>
</comment>
<evidence type="ECO:0000256" key="3">
    <source>
        <dbReference type="ARBA" id="ARBA00008608"/>
    </source>
</evidence>
<dbReference type="STRING" id="246437.L9KLG8"/>
<dbReference type="Pfam" id="PF18072">
    <property type="entry name" value="FGAR-AT_linker"/>
    <property type="match status" value="1"/>
</dbReference>
<evidence type="ECO:0000259" key="20">
    <source>
        <dbReference type="Pfam" id="PF18076"/>
    </source>
</evidence>
<dbReference type="FunCoup" id="L9KLG8">
    <property type="interactions" value="1517"/>
</dbReference>
<dbReference type="PANTHER" id="PTHR10099:SF1">
    <property type="entry name" value="PHOSPHORIBOSYLFORMYLGLYCINAMIDINE SYNTHASE"/>
    <property type="match status" value="1"/>
</dbReference>
<reference evidence="23" key="2">
    <citation type="journal article" date="2013" name="Nat. Commun.">
        <title>Genome of the Chinese tree shrew.</title>
        <authorList>
            <person name="Fan Y."/>
            <person name="Huang Z.Y."/>
            <person name="Cao C.C."/>
            <person name="Chen C.S."/>
            <person name="Chen Y.X."/>
            <person name="Fan D.D."/>
            <person name="He J."/>
            <person name="Hou H.L."/>
            <person name="Hu L."/>
            <person name="Hu X.T."/>
            <person name="Jiang X.T."/>
            <person name="Lai R."/>
            <person name="Lang Y.S."/>
            <person name="Liang B."/>
            <person name="Liao S.G."/>
            <person name="Mu D."/>
            <person name="Ma Y.Y."/>
            <person name="Niu Y.Y."/>
            <person name="Sun X.Q."/>
            <person name="Xia J.Q."/>
            <person name="Xiao J."/>
            <person name="Xiong Z.Q."/>
            <person name="Xu L."/>
            <person name="Yang L."/>
            <person name="Zhang Y."/>
            <person name="Zhao W."/>
            <person name="Zhao X.D."/>
            <person name="Zheng Y.T."/>
            <person name="Zhou J.M."/>
            <person name="Zhu Y.B."/>
            <person name="Zhang G.J."/>
            <person name="Wang J."/>
            <person name="Yao Y.G."/>
        </authorList>
    </citation>
    <scope>NUCLEOTIDE SEQUENCE [LARGE SCALE GENOMIC DNA]</scope>
</reference>
<dbReference type="CDD" id="cd02204">
    <property type="entry name" value="PurL_repeat2"/>
    <property type="match status" value="1"/>
</dbReference>
<dbReference type="FunFam" id="1.10.8.750:FF:000001">
    <property type="entry name" value="Putative phosphoribosylformylglycinamidine synthase"/>
    <property type="match status" value="1"/>
</dbReference>
<dbReference type="InterPro" id="IPR029062">
    <property type="entry name" value="Class_I_gatase-like"/>
</dbReference>
<dbReference type="Pfam" id="PF02769">
    <property type="entry name" value="AIRS_C"/>
    <property type="match status" value="2"/>
</dbReference>
<comment type="subcellular location">
    <subcellularLocation>
        <location evidence="1">Cytoplasm</location>
    </subcellularLocation>
</comment>
<dbReference type="SMART" id="SM01211">
    <property type="entry name" value="GATase_5"/>
    <property type="match status" value="1"/>
</dbReference>
<evidence type="ECO:0000256" key="14">
    <source>
        <dbReference type="ARBA" id="ARBA00029823"/>
    </source>
</evidence>
<comment type="similarity">
    <text evidence="3">In the N-terminal section; belongs to the FGAMS family.</text>
</comment>
<dbReference type="SUPFAM" id="SSF109736">
    <property type="entry name" value="FGAM synthase PurL, linker domain"/>
    <property type="match status" value="1"/>
</dbReference>
<organism evidence="22 23">
    <name type="scientific">Tupaia chinensis</name>
    <name type="common">Chinese tree shrew</name>
    <name type="synonym">Tupaia belangeri chinensis</name>
    <dbReference type="NCBI Taxonomy" id="246437"/>
    <lineage>
        <taxon>Eukaryota</taxon>
        <taxon>Metazoa</taxon>
        <taxon>Chordata</taxon>
        <taxon>Craniata</taxon>
        <taxon>Vertebrata</taxon>
        <taxon>Euteleostomi</taxon>
        <taxon>Mammalia</taxon>
        <taxon>Eutheria</taxon>
        <taxon>Euarchontoglires</taxon>
        <taxon>Scandentia</taxon>
        <taxon>Tupaiidae</taxon>
        <taxon>Tupaia</taxon>
    </lineage>
</organism>
<proteinExistence type="inferred from homology"/>
<dbReference type="EC" id="6.3.5.3" evidence="4"/>
<keyword evidence="11" id="KW-0067">ATP-binding</keyword>
<keyword evidence="12" id="KW-0460">Magnesium</keyword>
<dbReference type="InterPro" id="IPR036676">
    <property type="entry name" value="PurM-like_C_sf"/>
</dbReference>
<evidence type="ECO:0000256" key="13">
    <source>
        <dbReference type="ARBA" id="ARBA00022962"/>
    </source>
</evidence>
<reference evidence="23" key="1">
    <citation type="submission" date="2012-07" db="EMBL/GenBank/DDBJ databases">
        <title>Genome of the Chinese tree shrew, a rising model animal genetically related to primates.</title>
        <authorList>
            <person name="Zhang G."/>
            <person name="Fan Y."/>
            <person name="Yao Y."/>
            <person name="Huang Z."/>
        </authorList>
    </citation>
    <scope>NUCLEOTIDE SEQUENCE [LARGE SCALE GENOMIC DNA]</scope>
</reference>
<gene>
    <name evidence="22" type="ORF">TREES_T100004097</name>
</gene>
<evidence type="ECO:0000256" key="6">
    <source>
        <dbReference type="ARBA" id="ARBA00022553"/>
    </source>
</evidence>
<dbReference type="PANTHER" id="PTHR10099">
    <property type="entry name" value="PHOSPHORIBOSYLFORMYLGLYCINAMIDINE SYNTHASE"/>
    <property type="match status" value="1"/>
</dbReference>
<dbReference type="InterPro" id="IPR036604">
    <property type="entry name" value="PurS-like_sf"/>
</dbReference>
<dbReference type="GO" id="GO:0005524">
    <property type="term" value="F:ATP binding"/>
    <property type="evidence" value="ECO:0007669"/>
    <property type="project" value="UniProtKB-KW"/>
</dbReference>
<evidence type="ECO:0000313" key="23">
    <source>
        <dbReference type="Proteomes" id="UP000011518"/>
    </source>
</evidence>
<dbReference type="FunFam" id="3.30.1330.10:FF:000007">
    <property type="entry name" value="Phosphoribosylformylglycinamidine synthase, putative"/>
    <property type="match status" value="1"/>
</dbReference>
<dbReference type="FunFam" id="3.90.650.10:FF:000014">
    <property type="entry name" value="Phosphoribosylformylglycinamidine synthase"/>
    <property type="match status" value="1"/>
</dbReference>
<feature type="domain" description="PurM-like C-terminal" evidence="18">
    <location>
        <begin position="1017"/>
        <end position="1103"/>
    </location>
</feature>
<dbReference type="Pfam" id="PF22689">
    <property type="entry name" value="FGAR-AT_PurM_N-like"/>
    <property type="match status" value="2"/>
</dbReference>
<dbReference type="FunFam" id="3.30.1330.10:FF:000010">
    <property type="entry name" value="Phosphoribosylformylglycinamidine synthase"/>
    <property type="match status" value="1"/>
</dbReference>
<feature type="domain" description="PurM-like C-terminal" evidence="18">
    <location>
        <begin position="444"/>
        <end position="602"/>
    </location>
</feature>
<dbReference type="InterPro" id="IPR036921">
    <property type="entry name" value="PurM-like_N_sf"/>
</dbReference>
<evidence type="ECO:0000256" key="5">
    <source>
        <dbReference type="ARBA" id="ARBA00022490"/>
    </source>
</evidence>
<dbReference type="GO" id="GO:0006189">
    <property type="term" value="P:'de novo' IMP biosynthetic process"/>
    <property type="evidence" value="ECO:0007669"/>
    <property type="project" value="UniProtKB-UniPathway"/>
</dbReference>
<dbReference type="FunFam" id="3.40.50.880:FF:000014">
    <property type="entry name" value="Phosphoribosylformylglycinamidine synthase, putative"/>
    <property type="match status" value="2"/>
</dbReference>
<keyword evidence="8" id="KW-0479">Metal-binding</keyword>
<evidence type="ECO:0000259" key="19">
    <source>
        <dbReference type="Pfam" id="PF18072"/>
    </source>
</evidence>
<feature type="domain" description="FGAR-AT PurM N-terminal-like" evidence="21">
    <location>
        <begin position="803"/>
        <end position="948"/>
    </location>
</feature>
<dbReference type="InterPro" id="IPR040707">
    <property type="entry name" value="FGAR-AT_N"/>
</dbReference>